<dbReference type="Pfam" id="PF06257">
    <property type="entry name" value="VEG"/>
    <property type="match status" value="1"/>
</dbReference>
<dbReference type="PANTHER" id="PTHR40026">
    <property type="entry name" value="PROTEIN VEG"/>
    <property type="match status" value="1"/>
</dbReference>
<dbReference type="PANTHER" id="PTHR40026:SF1">
    <property type="entry name" value="PROTEIN VEG"/>
    <property type="match status" value="1"/>
</dbReference>
<dbReference type="EMBL" id="FXBB01000001">
    <property type="protein sequence ID" value="SMG11555.1"/>
    <property type="molecule type" value="Genomic_DNA"/>
</dbReference>
<dbReference type="Proteomes" id="UP000193355">
    <property type="component" value="Unassembled WGS sequence"/>
</dbReference>
<reference evidence="2" key="1">
    <citation type="submission" date="2017-04" db="EMBL/GenBank/DDBJ databases">
        <authorList>
            <person name="Varghese N."/>
            <person name="Submissions S."/>
        </authorList>
    </citation>
    <scope>NUCLEOTIDE SEQUENCE [LARGE SCALE GENOMIC DNA]</scope>
    <source>
        <strain evidence="2">USBA 82</strain>
    </source>
</reference>
<name>A0A1X7IAA9_9BACT</name>
<organism evidence="1 2">
    <name type="scientific">Dethiosulfovibrio salsuginis</name>
    <dbReference type="NCBI Taxonomy" id="561720"/>
    <lineage>
        <taxon>Bacteria</taxon>
        <taxon>Thermotogati</taxon>
        <taxon>Synergistota</taxon>
        <taxon>Synergistia</taxon>
        <taxon>Synergistales</taxon>
        <taxon>Dethiosulfovibrionaceae</taxon>
        <taxon>Dethiosulfovibrio</taxon>
    </lineage>
</organism>
<gene>
    <name evidence="1" type="ORF">SAMN06275492_101278</name>
</gene>
<dbReference type="STRING" id="561720.SAMN06275492_101278"/>
<accession>A0A1X7IAA9</accession>
<evidence type="ECO:0000313" key="2">
    <source>
        <dbReference type="Proteomes" id="UP000193355"/>
    </source>
</evidence>
<keyword evidence="2" id="KW-1185">Reference proteome</keyword>
<dbReference type="RefSeq" id="WP_085543551.1">
    <property type="nucleotide sequence ID" value="NZ_FXBB01000001.1"/>
</dbReference>
<proteinExistence type="predicted"/>
<dbReference type="AlphaFoldDB" id="A0A1X7IAA9"/>
<dbReference type="OrthoDB" id="5469at2"/>
<dbReference type="Gene3D" id="2.30.30.100">
    <property type="match status" value="1"/>
</dbReference>
<dbReference type="GO" id="GO:0006355">
    <property type="term" value="P:regulation of DNA-templated transcription"/>
    <property type="evidence" value="ECO:0007669"/>
    <property type="project" value="InterPro"/>
</dbReference>
<dbReference type="InterPro" id="IPR009366">
    <property type="entry name" value="Protein_Veg"/>
</dbReference>
<protein>
    <submittedName>
        <fullName evidence="1">Uncharacterized protein Veg</fullName>
    </submittedName>
</protein>
<evidence type="ECO:0000313" key="1">
    <source>
        <dbReference type="EMBL" id="SMG11555.1"/>
    </source>
</evidence>
<sequence>MVYSIQSIRQRVARYKGNTVRYRATKGRRKAEERQGIIIETYPCLFTLYVESQHSKISFSYAELLTKELEMVLVDSDKVEFQESGD</sequence>